<dbReference type="AlphaFoldDB" id="A0A218VWY8"/>
<keyword evidence="1" id="KW-1133">Transmembrane helix</keyword>
<proteinExistence type="predicted"/>
<organism evidence="3 4">
    <name type="scientific">Punica granatum</name>
    <name type="common">Pomegranate</name>
    <dbReference type="NCBI Taxonomy" id="22663"/>
    <lineage>
        <taxon>Eukaryota</taxon>
        <taxon>Viridiplantae</taxon>
        <taxon>Streptophyta</taxon>
        <taxon>Embryophyta</taxon>
        <taxon>Tracheophyta</taxon>
        <taxon>Spermatophyta</taxon>
        <taxon>Magnoliopsida</taxon>
        <taxon>eudicotyledons</taxon>
        <taxon>Gunneridae</taxon>
        <taxon>Pentapetalae</taxon>
        <taxon>rosids</taxon>
        <taxon>malvids</taxon>
        <taxon>Myrtales</taxon>
        <taxon>Lythraceae</taxon>
        <taxon>Punica</taxon>
    </lineage>
</organism>
<reference evidence="3" key="2">
    <citation type="submission" date="2017-06" db="EMBL/GenBank/DDBJ databases">
        <title>The pomegranate genome and the genomics of punicalagin biosynthesis.</title>
        <authorList>
            <person name="Xu C."/>
        </authorList>
    </citation>
    <scope>NUCLEOTIDE SEQUENCE [LARGE SCALE GENOMIC DNA]</scope>
    <source>
        <tissue evidence="3">Fresh leaf</tissue>
    </source>
</reference>
<dbReference type="Proteomes" id="UP000515151">
    <property type="component" value="Chromosome 4"/>
</dbReference>
<keyword evidence="1" id="KW-0812">Transmembrane</keyword>
<dbReference type="OrthoDB" id="540503at2759"/>
<sequence>MEKSKTPILNLTILALLFTGLLYIVLISNSSPASLLLRRRAAFPACSGHRKSAESAAHEAPPRDNLELALRRASMANRTVIIAIVNQAYADPANSEDSDRTMLDLFLESLWLGEGTRKLLDHVLVVTLDRTAYMMCRFRRLNCYKLVTDGVDFSGEKLFMSGDFLKMMWSRTNFLTDVLRRGYNFIFTDTDVMWLRNPFIRLSSDETEDLQISTDWFNGDPRSEENHINTGFYYIRSNNRTISLFETWYSMKDNSTGIKEQDILVNLMKSGIFKALGLKVRFLDSLYFSGFCTDSRDFGSVTTVHANCCRSIVAKVLDLTAVLRDWKRYRFWHRKAGYARNETFPYKWSKHVGCLKSWGIPINNTVT</sequence>
<keyword evidence="1" id="KW-0472">Membrane</keyword>
<dbReference type="EMBL" id="MTKT01005739">
    <property type="protein sequence ID" value="OWM64843.1"/>
    <property type="molecule type" value="Genomic_DNA"/>
</dbReference>
<accession>A0A218VWY8</accession>
<dbReference type="PANTHER" id="PTHR46038:SF12">
    <property type="entry name" value="OS03G0731800 PROTEIN"/>
    <property type="match status" value="1"/>
</dbReference>
<feature type="domain" description="Nucleotide-diphospho-sugar transferase" evidence="2">
    <location>
        <begin position="119"/>
        <end position="319"/>
    </location>
</feature>
<evidence type="ECO:0000256" key="1">
    <source>
        <dbReference type="SAM" id="Phobius"/>
    </source>
</evidence>
<dbReference type="GeneID" id="116202261"/>
<reference evidence="6" key="4">
    <citation type="submission" date="2025-04" db="UniProtKB">
        <authorList>
            <consortium name="RefSeq"/>
        </authorList>
    </citation>
    <scope>IDENTIFICATION</scope>
    <source>
        <tissue evidence="6">Leaf</tissue>
    </source>
</reference>
<evidence type="ECO:0000313" key="4">
    <source>
        <dbReference type="Proteomes" id="UP000197138"/>
    </source>
</evidence>
<feature type="transmembrane region" description="Helical" evidence="1">
    <location>
        <begin position="7"/>
        <end position="26"/>
    </location>
</feature>
<evidence type="ECO:0000313" key="3">
    <source>
        <dbReference type="EMBL" id="OWM64843.1"/>
    </source>
</evidence>
<dbReference type="Pfam" id="PF03407">
    <property type="entry name" value="Nucleotid_trans"/>
    <property type="match status" value="1"/>
</dbReference>
<evidence type="ECO:0000313" key="6">
    <source>
        <dbReference type="RefSeq" id="XP_031389600.1"/>
    </source>
</evidence>
<dbReference type="PANTHER" id="PTHR46038">
    <property type="entry name" value="EXPRESSED PROTEIN-RELATED"/>
    <property type="match status" value="1"/>
</dbReference>
<protein>
    <submittedName>
        <fullName evidence="6">Uncharacterized protein At1g28695-like</fullName>
    </submittedName>
</protein>
<reference evidence="5" key="3">
    <citation type="journal article" date="2020" name="Plant Biotechnol. J.">
        <title>The pomegranate (Punica granatum L.) draft genome dissects genetic divergence between soft- and hard-seeded cultivars.</title>
        <authorList>
            <person name="Luo X."/>
            <person name="Li H."/>
            <person name="Wu Z."/>
            <person name="Yao W."/>
            <person name="Zhao P."/>
            <person name="Cao D."/>
            <person name="Yu H."/>
            <person name="Li K."/>
            <person name="Poudel K."/>
            <person name="Zhao D."/>
            <person name="Zhang F."/>
            <person name="Xia X."/>
            <person name="Chen L."/>
            <person name="Wang Q."/>
            <person name="Jing D."/>
            <person name="Cao S."/>
        </authorList>
    </citation>
    <scope>NUCLEOTIDE SEQUENCE [LARGE SCALE GENOMIC DNA]</scope>
</reference>
<keyword evidence="5" id="KW-1185">Reference proteome</keyword>
<reference evidence="4" key="1">
    <citation type="journal article" date="2017" name="Plant J.">
        <title>The pomegranate (Punica granatum L.) genome and the genomics of punicalagin biosynthesis.</title>
        <authorList>
            <person name="Qin G."/>
            <person name="Xu C."/>
            <person name="Ming R."/>
            <person name="Tang H."/>
            <person name="Guyot R."/>
            <person name="Kramer E.M."/>
            <person name="Hu Y."/>
            <person name="Yi X."/>
            <person name="Qi Y."/>
            <person name="Xu X."/>
            <person name="Gao Z."/>
            <person name="Pan H."/>
            <person name="Jian J."/>
            <person name="Tian Y."/>
            <person name="Yue Z."/>
            <person name="Xu Y."/>
        </authorList>
    </citation>
    <scope>NUCLEOTIDE SEQUENCE [LARGE SCALE GENOMIC DNA]</scope>
    <source>
        <strain evidence="4">cv. Dabenzi</strain>
    </source>
</reference>
<evidence type="ECO:0000259" key="2">
    <source>
        <dbReference type="Pfam" id="PF03407"/>
    </source>
</evidence>
<dbReference type="RefSeq" id="XP_031389600.1">
    <property type="nucleotide sequence ID" value="XM_031533740.1"/>
</dbReference>
<dbReference type="Proteomes" id="UP000197138">
    <property type="component" value="Unassembled WGS sequence"/>
</dbReference>
<name>A0A218VWY8_PUNGR</name>
<evidence type="ECO:0000313" key="5">
    <source>
        <dbReference type="Proteomes" id="UP000515151"/>
    </source>
</evidence>
<dbReference type="InterPro" id="IPR044821">
    <property type="entry name" value="At1g28695/At4g15970-like"/>
</dbReference>
<gene>
    <name evidence="6" type="primary">LOC116202261</name>
    <name evidence="3" type="ORF">CDL15_Pgr028560</name>
</gene>
<dbReference type="InterPro" id="IPR005069">
    <property type="entry name" value="Nucl-diP-sugar_transferase"/>
</dbReference>